<dbReference type="EMBL" id="GBBI01004498">
    <property type="protein sequence ID" value="JAC14214.1"/>
    <property type="molecule type" value="mRNA"/>
</dbReference>
<dbReference type="PANTHER" id="PTHR22983">
    <property type="entry name" value="PROTEIN KINASE RELATED"/>
    <property type="match status" value="1"/>
</dbReference>
<evidence type="ECO:0000256" key="4">
    <source>
        <dbReference type="ARBA" id="ARBA00022741"/>
    </source>
</evidence>
<dbReference type="PROSITE" id="PS00108">
    <property type="entry name" value="PROTEIN_KINASE_ST"/>
    <property type="match status" value="1"/>
</dbReference>
<dbReference type="FunFam" id="3.30.200.20:FF:000042">
    <property type="entry name" value="Aurora kinase A"/>
    <property type="match status" value="1"/>
</dbReference>
<feature type="binding site" evidence="9">
    <location>
        <position position="33"/>
    </location>
    <ligand>
        <name>ATP</name>
        <dbReference type="ChEBI" id="CHEBI:30616"/>
    </ligand>
</feature>
<keyword evidence="5 11" id="KW-0418">Kinase</keyword>
<dbReference type="PROSITE" id="PS50011">
    <property type="entry name" value="PROTEIN_KINASE_DOM"/>
    <property type="match status" value="1"/>
</dbReference>
<accession>A0A023F0A4</accession>
<dbReference type="GO" id="GO:0005524">
    <property type="term" value="F:ATP binding"/>
    <property type="evidence" value="ECO:0007669"/>
    <property type="project" value="UniProtKB-UniRule"/>
</dbReference>
<dbReference type="EC" id="2.7.11.1" evidence="1"/>
<dbReference type="FunFam" id="1.10.510.10:FF:000571">
    <property type="entry name" value="Maternal embryonic leucine zipper kinase"/>
    <property type="match status" value="1"/>
</dbReference>
<protein>
    <recommendedName>
        <fullName evidence="1">non-specific serine/threonine protein kinase</fullName>
        <ecNumber evidence="1">2.7.11.1</ecNumber>
    </recommendedName>
</protein>
<evidence type="ECO:0000256" key="2">
    <source>
        <dbReference type="ARBA" id="ARBA00022527"/>
    </source>
</evidence>
<evidence type="ECO:0000256" key="8">
    <source>
        <dbReference type="ARBA" id="ARBA00048679"/>
    </source>
</evidence>
<keyword evidence="2 11" id="KW-0723">Serine/threonine-protein kinase</keyword>
<dbReference type="Gene3D" id="1.10.510.10">
    <property type="entry name" value="Transferase(Phosphotransferase) domain 1"/>
    <property type="match status" value="1"/>
</dbReference>
<feature type="domain" description="Protein kinase" evidence="10">
    <location>
        <begin position="4"/>
        <end position="254"/>
    </location>
</feature>
<evidence type="ECO:0000256" key="6">
    <source>
        <dbReference type="ARBA" id="ARBA00022840"/>
    </source>
</evidence>
<dbReference type="InterPro" id="IPR011009">
    <property type="entry name" value="Kinase-like_dom_sf"/>
</dbReference>
<dbReference type="GO" id="GO:0007224">
    <property type="term" value="P:smoothened signaling pathway"/>
    <property type="evidence" value="ECO:0007669"/>
    <property type="project" value="TreeGrafter"/>
</dbReference>
<dbReference type="AlphaFoldDB" id="A0A023F0A4"/>
<dbReference type="PANTHER" id="PTHR22983:SF6">
    <property type="entry name" value="SERINE_THREONINE-PROTEIN KINASE 36"/>
    <property type="match status" value="1"/>
</dbReference>
<sequence>MEKYMVIGKIGEGSFGRVYKVKSRANDEIVALKLITKCGRSQRELTNLRKECEIQRRLFHPNIIKMLDSFETDNEIAVVTEFAYQDLYKTLAKAGYLREEKAAKIICDLISALYYLHSNRVIHRDLKPQNVLLSEDGVAKLCDFGFARSMSTGTHVLTSIKGTPLYMAPELMEESPYDHNVDLWSLGCIAYEMLVGSPPFNTTSLLHLISLIRNESIRWPENISQNCQSLLKGLLNKDPTQRLTWPHLLEHPFVKGNILIIGDKTVTTPLTAELTVSQEMAKAMQKQDLTLLKAATQLHRHQDRYGRYLMLNPEYVRRANHPVRENYDLTTNMKFLETKMAKISLNSKKETLPSHLDRLKLERELKEAINYDENKTVSSIEAEEWLAFLHQSMEEVMRGDVTSMRDPAFLNMISRSLSSIYANVIEYFACLFCLPFAVITLDETELTKIRQVYYNVKVVPKLLYTSSILIQKTDPENNLNAEQLQALEAVFLLISNLVYSDNMFLQQFCQVSITLSLAVKYTFILGMRRRKIRLAINMICILCHILRQLHEYSYFVDHVIKGFENPGAELYSMLNSSSEGLSLRTIALLHLMSRHCTETFRNVWSENFEESVLLLTKSTNENTKKLAEEFLDDLKKSPSTAKFSS</sequence>
<comment type="catalytic activity">
    <reaction evidence="7">
        <text>L-threonyl-[protein] + ATP = O-phospho-L-threonyl-[protein] + ADP + H(+)</text>
        <dbReference type="Rhea" id="RHEA:46608"/>
        <dbReference type="Rhea" id="RHEA-COMP:11060"/>
        <dbReference type="Rhea" id="RHEA-COMP:11605"/>
        <dbReference type="ChEBI" id="CHEBI:15378"/>
        <dbReference type="ChEBI" id="CHEBI:30013"/>
        <dbReference type="ChEBI" id="CHEBI:30616"/>
        <dbReference type="ChEBI" id="CHEBI:61977"/>
        <dbReference type="ChEBI" id="CHEBI:456216"/>
        <dbReference type="EC" id="2.7.11.1"/>
    </reaction>
</comment>
<evidence type="ECO:0000256" key="5">
    <source>
        <dbReference type="ARBA" id="ARBA00022777"/>
    </source>
</evidence>
<name>A0A023F0A4_TRIIF</name>
<evidence type="ECO:0000313" key="11">
    <source>
        <dbReference type="EMBL" id="JAC14214.1"/>
    </source>
</evidence>
<dbReference type="InterPro" id="IPR000719">
    <property type="entry name" value="Prot_kinase_dom"/>
</dbReference>
<evidence type="ECO:0000256" key="9">
    <source>
        <dbReference type="PROSITE-ProRule" id="PRU10141"/>
    </source>
</evidence>
<dbReference type="SMART" id="SM00220">
    <property type="entry name" value="S_TKc"/>
    <property type="match status" value="1"/>
</dbReference>
<dbReference type="GO" id="GO:0004674">
    <property type="term" value="F:protein serine/threonine kinase activity"/>
    <property type="evidence" value="ECO:0007669"/>
    <property type="project" value="UniProtKB-KW"/>
</dbReference>
<evidence type="ECO:0000256" key="3">
    <source>
        <dbReference type="ARBA" id="ARBA00022679"/>
    </source>
</evidence>
<keyword evidence="3" id="KW-0808">Transferase</keyword>
<dbReference type="InterPro" id="IPR017441">
    <property type="entry name" value="Protein_kinase_ATP_BS"/>
</dbReference>
<dbReference type="InterPro" id="IPR008271">
    <property type="entry name" value="Ser/Thr_kinase_AS"/>
</dbReference>
<evidence type="ECO:0000256" key="7">
    <source>
        <dbReference type="ARBA" id="ARBA00047899"/>
    </source>
</evidence>
<evidence type="ECO:0000256" key="1">
    <source>
        <dbReference type="ARBA" id="ARBA00012513"/>
    </source>
</evidence>
<organism evidence="11">
    <name type="scientific">Triatoma infestans</name>
    <name type="common">Assassin bug</name>
    <dbReference type="NCBI Taxonomy" id="30076"/>
    <lineage>
        <taxon>Eukaryota</taxon>
        <taxon>Metazoa</taxon>
        <taxon>Ecdysozoa</taxon>
        <taxon>Arthropoda</taxon>
        <taxon>Hexapoda</taxon>
        <taxon>Insecta</taxon>
        <taxon>Pterygota</taxon>
        <taxon>Neoptera</taxon>
        <taxon>Paraneoptera</taxon>
        <taxon>Hemiptera</taxon>
        <taxon>Heteroptera</taxon>
        <taxon>Panheteroptera</taxon>
        <taxon>Cimicomorpha</taxon>
        <taxon>Reduviidae</taxon>
        <taxon>Triatominae</taxon>
        <taxon>Triatoma</taxon>
    </lineage>
</organism>
<keyword evidence="4 9" id="KW-0547">Nucleotide-binding</keyword>
<reference evidence="11" key="1">
    <citation type="journal article" date="2014" name="PLoS Negl. Trop. Dis.">
        <title>An updated insight into the Sialotranscriptome of Triatoma infestans: developmental stage and geographic variations.</title>
        <authorList>
            <person name="Schwarz A."/>
            <person name="Medrano-Mercado N."/>
            <person name="Schaub G.A."/>
            <person name="Struchiner C.J."/>
            <person name="Bargues M.D."/>
            <person name="Levy M.Z."/>
            <person name="Ribeiro J.M."/>
        </authorList>
    </citation>
    <scope>NUCLEOTIDE SEQUENCE</scope>
    <source>
        <strain evidence="11">Chile</strain>
        <tissue evidence="11">Salivary glands</tissue>
    </source>
</reference>
<evidence type="ECO:0000259" key="10">
    <source>
        <dbReference type="PROSITE" id="PS50011"/>
    </source>
</evidence>
<dbReference type="SUPFAM" id="SSF56112">
    <property type="entry name" value="Protein kinase-like (PK-like)"/>
    <property type="match status" value="1"/>
</dbReference>
<dbReference type="GO" id="GO:0005737">
    <property type="term" value="C:cytoplasm"/>
    <property type="evidence" value="ECO:0007669"/>
    <property type="project" value="TreeGrafter"/>
</dbReference>
<dbReference type="PROSITE" id="PS00107">
    <property type="entry name" value="PROTEIN_KINASE_ATP"/>
    <property type="match status" value="1"/>
</dbReference>
<comment type="catalytic activity">
    <reaction evidence="8">
        <text>L-seryl-[protein] + ATP = O-phospho-L-seryl-[protein] + ADP + H(+)</text>
        <dbReference type="Rhea" id="RHEA:17989"/>
        <dbReference type="Rhea" id="RHEA-COMP:9863"/>
        <dbReference type="Rhea" id="RHEA-COMP:11604"/>
        <dbReference type="ChEBI" id="CHEBI:15378"/>
        <dbReference type="ChEBI" id="CHEBI:29999"/>
        <dbReference type="ChEBI" id="CHEBI:30616"/>
        <dbReference type="ChEBI" id="CHEBI:83421"/>
        <dbReference type="ChEBI" id="CHEBI:456216"/>
        <dbReference type="EC" id="2.7.11.1"/>
    </reaction>
</comment>
<keyword evidence="6 9" id="KW-0067">ATP-binding</keyword>
<proteinExistence type="evidence at transcript level"/>
<dbReference type="Pfam" id="PF00069">
    <property type="entry name" value="Pkinase"/>
    <property type="match status" value="1"/>
</dbReference>